<evidence type="ECO:0000313" key="2">
    <source>
        <dbReference type="Proteomes" id="UP000015106"/>
    </source>
</evidence>
<dbReference type="Proteomes" id="UP000015106">
    <property type="component" value="Chromosome 2"/>
</dbReference>
<sequence length="80" mass="8329">MMVAPGRRGRRCLERQRQAPCGPPPATVLLRLPGAAGGAVGVGRRRREHRPDVLLVEVGEVIGGAGDVVTAGLDGVEQPL</sequence>
<name>A0A8R7PEL0_TRIUA</name>
<organism evidence="1 2">
    <name type="scientific">Triticum urartu</name>
    <name type="common">Red wild einkorn</name>
    <name type="synonym">Crithodium urartu</name>
    <dbReference type="NCBI Taxonomy" id="4572"/>
    <lineage>
        <taxon>Eukaryota</taxon>
        <taxon>Viridiplantae</taxon>
        <taxon>Streptophyta</taxon>
        <taxon>Embryophyta</taxon>
        <taxon>Tracheophyta</taxon>
        <taxon>Spermatophyta</taxon>
        <taxon>Magnoliopsida</taxon>
        <taxon>Liliopsida</taxon>
        <taxon>Poales</taxon>
        <taxon>Poaceae</taxon>
        <taxon>BOP clade</taxon>
        <taxon>Pooideae</taxon>
        <taxon>Triticodae</taxon>
        <taxon>Triticeae</taxon>
        <taxon>Triticinae</taxon>
        <taxon>Triticum</taxon>
    </lineage>
</organism>
<dbReference type="EnsemblPlants" id="TuG1812G0200003043.01.T01">
    <property type="protein sequence ID" value="TuG1812G0200003043.01.T01.cds444678"/>
    <property type="gene ID" value="TuG1812G0200003043.01"/>
</dbReference>
<accession>A0A8R7PEL0</accession>
<protein>
    <submittedName>
        <fullName evidence="1">Uncharacterized protein</fullName>
    </submittedName>
</protein>
<evidence type="ECO:0000313" key="1">
    <source>
        <dbReference type="EnsemblPlants" id="TuG1812G0200003043.01.T01.cds444678"/>
    </source>
</evidence>
<proteinExistence type="predicted"/>
<dbReference type="AlphaFoldDB" id="A0A8R7PEL0"/>
<reference evidence="2" key="1">
    <citation type="journal article" date="2013" name="Nature">
        <title>Draft genome of the wheat A-genome progenitor Triticum urartu.</title>
        <authorList>
            <person name="Ling H.Q."/>
            <person name="Zhao S."/>
            <person name="Liu D."/>
            <person name="Wang J."/>
            <person name="Sun H."/>
            <person name="Zhang C."/>
            <person name="Fan H."/>
            <person name="Li D."/>
            <person name="Dong L."/>
            <person name="Tao Y."/>
            <person name="Gao C."/>
            <person name="Wu H."/>
            <person name="Li Y."/>
            <person name="Cui Y."/>
            <person name="Guo X."/>
            <person name="Zheng S."/>
            <person name="Wang B."/>
            <person name="Yu K."/>
            <person name="Liang Q."/>
            <person name="Yang W."/>
            <person name="Lou X."/>
            <person name="Chen J."/>
            <person name="Feng M."/>
            <person name="Jian J."/>
            <person name="Zhang X."/>
            <person name="Luo G."/>
            <person name="Jiang Y."/>
            <person name="Liu J."/>
            <person name="Wang Z."/>
            <person name="Sha Y."/>
            <person name="Zhang B."/>
            <person name="Wu H."/>
            <person name="Tang D."/>
            <person name="Shen Q."/>
            <person name="Xue P."/>
            <person name="Zou S."/>
            <person name="Wang X."/>
            <person name="Liu X."/>
            <person name="Wang F."/>
            <person name="Yang Y."/>
            <person name="An X."/>
            <person name="Dong Z."/>
            <person name="Zhang K."/>
            <person name="Zhang X."/>
            <person name="Luo M.C."/>
            <person name="Dvorak J."/>
            <person name="Tong Y."/>
            <person name="Wang J."/>
            <person name="Yang H."/>
            <person name="Li Z."/>
            <person name="Wang D."/>
            <person name="Zhang A."/>
            <person name="Wang J."/>
        </authorList>
    </citation>
    <scope>NUCLEOTIDE SEQUENCE</scope>
    <source>
        <strain evidence="2">cv. G1812</strain>
    </source>
</reference>
<dbReference type="Gramene" id="TuG1812G0200003043.01.T01">
    <property type="protein sequence ID" value="TuG1812G0200003043.01.T01.cds444678"/>
    <property type="gene ID" value="TuG1812G0200003043.01"/>
</dbReference>
<gene>
    <name evidence="1" type="primary">LOC125541603</name>
</gene>
<reference evidence="1" key="3">
    <citation type="submission" date="2022-06" db="UniProtKB">
        <authorList>
            <consortium name="EnsemblPlants"/>
        </authorList>
    </citation>
    <scope>IDENTIFICATION</scope>
</reference>
<keyword evidence="2" id="KW-1185">Reference proteome</keyword>
<reference evidence="1" key="2">
    <citation type="submission" date="2018-03" db="EMBL/GenBank/DDBJ databases">
        <title>The Triticum urartu genome reveals the dynamic nature of wheat genome evolution.</title>
        <authorList>
            <person name="Ling H."/>
            <person name="Ma B."/>
            <person name="Shi X."/>
            <person name="Liu H."/>
            <person name="Dong L."/>
            <person name="Sun H."/>
            <person name="Cao Y."/>
            <person name="Gao Q."/>
            <person name="Zheng S."/>
            <person name="Li Y."/>
            <person name="Yu Y."/>
            <person name="Du H."/>
            <person name="Qi M."/>
            <person name="Li Y."/>
            <person name="Yu H."/>
            <person name="Cui Y."/>
            <person name="Wang N."/>
            <person name="Chen C."/>
            <person name="Wu H."/>
            <person name="Zhao Y."/>
            <person name="Zhang J."/>
            <person name="Li Y."/>
            <person name="Zhou W."/>
            <person name="Zhang B."/>
            <person name="Hu W."/>
            <person name="Eijk M."/>
            <person name="Tang J."/>
            <person name="Witsenboer H."/>
            <person name="Zhao S."/>
            <person name="Li Z."/>
            <person name="Zhang A."/>
            <person name="Wang D."/>
            <person name="Liang C."/>
        </authorList>
    </citation>
    <scope>NUCLEOTIDE SEQUENCE [LARGE SCALE GENOMIC DNA]</scope>
    <source>
        <strain evidence="1">cv. G1812</strain>
    </source>
</reference>